<evidence type="ECO:0000256" key="1">
    <source>
        <dbReference type="HAMAP-Rule" id="MF_00991"/>
    </source>
</evidence>
<accession>A0A1W1H7E0</accession>
<dbReference type="STRING" id="1246637.MTBBW1_1310090"/>
<dbReference type="InterPro" id="IPR035994">
    <property type="entry name" value="Nucleoside_phosphorylase_sf"/>
</dbReference>
<protein>
    <recommendedName>
        <fullName evidence="1 2">Futalosine hydrolase</fullName>
        <shortName evidence="1">FL hydrolase</shortName>
        <ecNumber evidence="1 2">3.2.2.26</ecNumber>
    </recommendedName>
    <alternativeName>
        <fullName evidence="1">Futalosine nucleosidase</fullName>
    </alternativeName>
    <alternativeName>
        <fullName evidence="1">Menaquinone biosynthetic enzyme MqnB</fullName>
    </alternativeName>
</protein>
<dbReference type="NCBIfam" id="TIGR03664">
    <property type="entry name" value="fut_nucase"/>
    <property type="match status" value="1"/>
</dbReference>
<sequence length="266" mass="29012">MRVLLVAATEMEIMPLIEQGIYQHTNVTVIITGVGVINTAHSLTKAIEAQKTDIIIQAGIGGAFESAGIDVGDIAVAKSDRYIHTGVEHHDFRLSSNIHGHTPRPGEFYNSPLPFPHTGGYDNSPLSFTQHVGYPNDPLPFDLVKDQPESREGLFFLDSDLTGKSKYIIKNNLSKKSLRYKIISGDFLTVSTITATSRTKDALIQAFLPCMESMEGAAAAHVASLYNIPFIEIRAASNLVGIRNKSDWNIPLAVERVCLALNALLP</sequence>
<evidence type="ECO:0000313" key="5">
    <source>
        <dbReference type="Proteomes" id="UP000191931"/>
    </source>
</evidence>
<comment type="similarity">
    <text evidence="1">Belongs to the PNP/UDP phosphorylase family. Futalosine hydrolase subfamily.</text>
</comment>
<dbReference type="GO" id="GO:0005829">
    <property type="term" value="C:cytosol"/>
    <property type="evidence" value="ECO:0007669"/>
    <property type="project" value="TreeGrafter"/>
</dbReference>
<comment type="pathway">
    <text evidence="1">Quinol/quinone metabolism; menaquinone biosynthesis.</text>
</comment>
<dbReference type="SUPFAM" id="SSF53167">
    <property type="entry name" value="Purine and uridine phosphorylases"/>
    <property type="match status" value="1"/>
</dbReference>
<dbReference type="GO" id="GO:0008930">
    <property type="term" value="F:methylthioadenosine nucleosidase activity"/>
    <property type="evidence" value="ECO:0007669"/>
    <property type="project" value="TreeGrafter"/>
</dbReference>
<proteinExistence type="inferred from homology"/>
<dbReference type="Pfam" id="PF01048">
    <property type="entry name" value="PNP_UDP_1"/>
    <property type="match status" value="1"/>
</dbReference>
<gene>
    <name evidence="1" type="primary">mqnB</name>
    <name evidence="4" type="ORF">MTBBW1_1310090</name>
</gene>
<dbReference type="GO" id="GO:0019284">
    <property type="term" value="P:L-methionine salvage from S-adenosylmethionine"/>
    <property type="evidence" value="ECO:0007669"/>
    <property type="project" value="TreeGrafter"/>
</dbReference>
<dbReference type="PANTHER" id="PTHR46832">
    <property type="entry name" value="5'-METHYLTHIOADENOSINE/S-ADENOSYLHOMOCYSTEINE NUCLEOSIDASE"/>
    <property type="match status" value="1"/>
</dbReference>
<dbReference type="PANTHER" id="PTHR46832:SF2">
    <property type="entry name" value="FUTALOSINE HYDROLASE"/>
    <property type="match status" value="1"/>
</dbReference>
<evidence type="ECO:0000256" key="2">
    <source>
        <dbReference type="NCBIfam" id="TIGR03664"/>
    </source>
</evidence>
<name>A0A1W1H7E0_9BACT</name>
<dbReference type="RefSeq" id="WP_080804717.1">
    <property type="nucleotide sequence ID" value="NZ_LT828548.1"/>
</dbReference>
<dbReference type="Proteomes" id="UP000191931">
    <property type="component" value="Unassembled WGS sequence"/>
</dbReference>
<dbReference type="GO" id="GO:0009234">
    <property type="term" value="P:menaquinone biosynthetic process"/>
    <property type="evidence" value="ECO:0007669"/>
    <property type="project" value="UniProtKB-UniRule"/>
</dbReference>
<dbReference type="InterPro" id="IPR019963">
    <property type="entry name" value="FL_hydrolase_MqnB"/>
</dbReference>
<dbReference type="OrthoDB" id="9788270at2"/>
<evidence type="ECO:0000259" key="3">
    <source>
        <dbReference type="Pfam" id="PF01048"/>
    </source>
</evidence>
<dbReference type="EMBL" id="FWEV01000037">
    <property type="protein sequence ID" value="SLM28392.1"/>
    <property type="molecule type" value="Genomic_DNA"/>
</dbReference>
<dbReference type="AlphaFoldDB" id="A0A1W1H7E0"/>
<dbReference type="GO" id="GO:0008782">
    <property type="term" value="F:adenosylhomocysteine nucleosidase activity"/>
    <property type="evidence" value="ECO:0007669"/>
    <property type="project" value="TreeGrafter"/>
</dbReference>
<reference evidence="4 5" key="1">
    <citation type="submission" date="2017-03" db="EMBL/GenBank/DDBJ databases">
        <authorList>
            <person name="Afonso C.L."/>
            <person name="Miller P.J."/>
            <person name="Scott M.A."/>
            <person name="Spackman E."/>
            <person name="Goraichik I."/>
            <person name="Dimitrov K.M."/>
            <person name="Suarez D.L."/>
            <person name="Swayne D.E."/>
        </authorList>
    </citation>
    <scope>NUCLEOTIDE SEQUENCE [LARGE SCALE GENOMIC DNA]</scope>
    <source>
        <strain evidence="4">PRJEB14757</strain>
    </source>
</reference>
<keyword evidence="1" id="KW-0474">Menaquinone biosynthesis</keyword>
<evidence type="ECO:0000313" key="4">
    <source>
        <dbReference type="EMBL" id="SLM28392.1"/>
    </source>
</evidence>
<keyword evidence="1" id="KW-0378">Hydrolase</keyword>
<comment type="function">
    <text evidence="1">Catalyzes the hydrolysis of futalosine (FL) to dehypoxanthine futalosine (DHFL) and hypoxanthine, a step in the biosynthesis of menaquinone (MK, vitamin K2).</text>
</comment>
<organism evidence="4 5">
    <name type="scientific">Desulfamplus magnetovallimortis</name>
    <dbReference type="NCBI Taxonomy" id="1246637"/>
    <lineage>
        <taxon>Bacteria</taxon>
        <taxon>Pseudomonadati</taxon>
        <taxon>Thermodesulfobacteriota</taxon>
        <taxon>Desulfobacteria</taxon>
        <taxon>Desulfobacterales</taxon>
        <taxon>Desulfobacteraceae</taxon>
        <taxon>Desulfamplus</taxon>
    </lineage>
</organism>
<keyword evidence="5" id="KW-1185">Reference proteome</keyword>
<dbReference type="CDD" id="cd17766">
    <property type="entry name" value="futalosine_nucleosidase_MqnB"/>
    <property type="match status" value="1"/>
</dbReference>
<comment type="catalytic activity">
    <reaction evidence="1">
        <text>futalosine + H2O = dehypoxanthine futalosine + hypoxanthine</text>
        <dbReference type="Rhea" id="RHEA:25904"/>
        <dbReference type="ChEBI" id="CHEBI:15377"/>
        <dbReference type="ChEBI" id="CHEBI:17368"/>
        <dbReference type="ChEBI" id="CHEBI:58863"/>
        <dbReference type="ChEBI" id="CHEBI:58864"/>
        <dbReference type="EC" id="3.2.2.26"/>
    </reaction>
</comment>
<dbReference type="GO" id="GO:0009116">
    <property type="term" value="P:nucleoside metabolic process"/>
    <property type="evidence" value="ECO:0007669"/>
    <property type="project" value="InterPro"/>
</dbReference>
<dbReference type="InterPro" id="IPR000845">
    <property type="entry name" value="Nucleoside_phosphorylase_d"/>
</dbReference>
<dbReference type="UniPathway" id="UPA00079"/>
<dbReference type="HAMAP" id="MF_00991">
    <property type="entry name" value="MqnB"/>
    <property type="match status" value="1"/>
</dbReference>
<feature type="domain" description="Nucleoside phosphorylase" evidence="3">
    <location>
        <begin position="18"/>
        <end position="265"/>
    </location>
</feature>
<dbReference type="Gene3D" id="3.40.50.1580">
    <property type="entry name" value="Nucleoside phosphorylase domain"/>
    <property type="match status" value="1"/>
</dbReference>
<dbReference type="EC" id="3.2.2.26" evidence="1 2"/>